<proteinExistence type="predicted"/>
<dbReference type="AlphaFoldDB" id="A0A645GJC4"/>
<protein>
    <submittedName>
        <fullName evidence="1">Uncharacterized protein</fullName>
    </submittedName>
</protein>
<gene>
    <name evidence="1" type="ORF">SDC9_173674</name>
</gene>
<sequence length="98" mass="11119">MSEITGCYDDRTFSTFGDKVSNKVSYLNCGLFILHAHADGKNLKFFSEAVLKKRKLHFNRMLVPVPDFVRINDTPEKSVSKFEININISKRGFPGFSG</sequence>
<comment type="caution">
    <text evidence="1">The sequence shown here is derived from an EMBL/GenBank/DDBJ whole genome shotgun (WGS) entry which is preliminary data.</text>
</comment>
<evidence type="ECO:0000313" key="1">
    <source>
        <dbReference type="EMBL" id="MPN26250.1"/>
    </source>
</evidence>
<reference evidence="1" key="1">
    <citation type="submission" date="2019-08" db="EMBL/GenBank/DDBJ databases">
        <authorList>
            <person name="Kucharzyk K."/>
            <person name="Murdoch R.W."/>
            <person name="Higgins S."/>
            <person name="Loffler F."/>
        </authorList>
    </citation>
    <scope>NUCLEOTIDE SEQUENCE</scope>
</reference>
<name>A0A645GJC4_9ZZZZ</name>
<accession>A0A645GJC4</accession>
<organism evidence="1">
    <name type="scientific">bioreactor metagenome</name>
    <dbReference type="NCBI Taxonomy" id="1076179"/>
    <lineage>
        <taxon>unclassified sequences</taxon>
        <taxon>metagenomes</taxon>
        <taxon>ecological metagenomes</taxon>
    </lineage>
</organism>
<dbReference type="EMBL" id="VSSQ01075711">
    <property type="protein sequence ID" value="MPN26250.1"/>
    <property type="molecule type" value="Genomic_DNA"/>
</dbReference>